<dbReference type="EMBL" id="CP111026">
    <property type="protein sequence ID" value="WAR28782.1"/>
    <property type="molecule type" value="Genomic_DNA"/>
</dbReference>
<keyword evidence="2" id="KW-1185">Reference proteome</keyword>
<sequence>MERVCDVNVPVKTRHKHKHAEKNVKKQINIRVIDTEAFRNRLLLISRVDLDPSGKVNEIKELGRRAIALNRTLHNVSMR</sequence>
<organism evidence="1 2">
    <name type="scientific">Mya arenaria</name>
    <name type="common">Soft-shell clam</name>
    <dbReference type="NCBI Taxonomy" id="6604"/>
    <lineage>
        <taxon>Eukaryota</taxon>
        <taxon>Metazoa</taxon>
        <taxon>Spiralia</taxon>
        <taxon>Lophotrochozoa</taxon>
        <taxon>Mollusca</taxon>
        <taxon>Bivalvia</taxon>
        <taxon>Autobranchia</taxon>
        <taxon>Heteroconchia</taxon>
        <taxon>Euheterodonta</taxon>
        <taxon>Imparidentia</taxon>
        <taxon>Neoheterodontei</taxon>
        <taxon>Myida</taxon>
        <taxon>Myoidea</taxon>
        <taxon>Myidae</taxon>
        <taxon>Mya</taxon>
    </lineage>
</organism>
<name>A0ABY7G648_MYAAR</name>
<dbReference type="Proteomes" id="UP001164746">
    <property type="component" value="Chromosome 15"/>
</dbReference>
<evidence type="ECO:0000313" key="2">
    <source>
        <dbReference type="Proteomes" id="UP001164746"/>
    </source>
</evidence>
<evidence type="ECO:0000313" key="1">
    <source>
        <dbReference type="EMBL" id="WAR28782.1"/>
    </source>
</evidence>
<reference evidence="1" key="1">
    <citation type="submission" date="2022-11" db="EMBL/GenBank/DDBJ databases">
        <title>Centuries of genome instability and evolution in soft-shell clam transmissible cancer (bioRxiv).</title>
        <authorList>
            <person name="Hart S.F.M."/>
            <person name="Yonemitsu M.A."/>
            <person name="Giersch R.M."/>
            <person name="Beal B.F."/>
            <person name="Arriagada G."/>
            <person name="Davis B.W."/>
            <person name="Ostrander E.A."/>
            <person name="Goff S.P."/>
            <person name="Metzger M.J."/>
        </authorList>
    </citation>
    <scope>NUCLEOTIDE SEQUENCE</scope>
    <source>
        <strain evidence="1">MELC-2E11</strain>
        <tissue evidence="1">Siphon/mantle</tissue>
    </source>
</reference>
<protein>
    <submittedName>
        <fullName evidence="1">Uncharacterized protein</fullName>
    </submittedName>
</protein>
<proteinExistence type="predicted"/>
<gene>
    <name evidence="1" type="ORF">MAR_014486</name>
</gene>
<accession>A0ABY7G648</accession>